<protein>
    <submittedName>
        <fullName evidence="1">Uncharacterized protein</fullName>
    </submittedName>
</protein>
<gene>
    <name evidence="1" type="ORF">HCA89_00305</name>
</gene>
<comment type="caution">
    <text evidence="1">The sequence shown here is derived from an EMBL/GenBank/DDBJ whole genome shotgun (WGS) entry which is preliminary data.</text>
</comment>
<organism evidence="1 2">
    <name type="scientific">Listeria innocua</name>
    <dbReference type="NCBI Taxonomy" id="1642"/>
    <lineage>
        <taxon>Bacteria</taxon>
        <taxon>Bacillati</taxon>
        <taxon>Bacillota</taxon>
        <taxon>Bacilli</taxon>
        <taxon>Bacillales</taxon>
        <taxon>Listeriaceae</taxon>
        <taxon>Listeria</taxon>
    </lineage>
</organism>
<dbReference type="RefSeq" id="WP_185542826.1">
    <property type="nucleotide sequence ID" value="NZ_JAARXV010000001.1"/>
</dbReference>
<evidence type="ECO:0000313" key="2">
    <source>
        <dbReference type="Proteomes" id="UP000552309"/>
    </source>
</evidence>
<sequence length="140" mass="16314">MKNNIKIHEEDKWVFVARQKGWVKLIGTHITINGIDLVFIPLRDEKGFYLEIIEKNSGVIIFTKRINYLDAITANTREKALYLYEDMICFLDKKIKELGIKALEVKIKVDKKLAEQLIGSKPEIVDIDFNIDIVDDLPFY</sequence>
<accession>A0AB73H3T2</accession>
<reference evidence="1 2" key="1">
    <citation type="submission" date="2020-03" db="EMBL/GenBank/DDBJ databases">
        <title>Soil Listeria distribution.</title>
        <authorList>
            <person name="Liao J."/>
            <person name="Wiedmann M."/>
        </authorList>
    </citation>
    <scope>NUCLEOTIDE SEQUENCE [LARGE SCALE GENOMIC DNA]</scope>
    <source>
        <strain evidence="1 2">FSL L7-0297</strain>
    </source>
</reference>
<dbReference type="Proteomes" id="UP000552309">
    <property type="component" value="Unassembled WGS sequence"/>
</dbReference>
<dbReference type="AlphaFoldDB" id="A0AB73H3T2"/>
<dbReference type="EMBL" id="JAARXV010000001">
    <property type="protein sequence ID" value="MBC2140733.1"/>
    <property type="molecule type" value="Genomic_DNA"/>
</dbReference>
<name>A0AB73H3T2_LISIO</name>
<evidence type="ECO:0000313" key="1">
    <source>
        <dbReference type="EMBL" id="MBC2140733.1"/>
    </source>
</evidence>
<proteinExistence type="predicted"/>